<evidence type="ECO:0000313" key="3">
    <source>
        <dbReference type="EMBL" id="AND38769.1"/>
    </source>
</evidence>
<dbReference type="EMBL" id="CP015506">
    <property type="protein sequence ID" value="AND38769.1"/>
    <property type="molecule type" value="Genomic_DNA"/>
</dbReference>
<dbReference type="STRING" id="1196031.A361_06490"/>
<proteinExistence type="predicted"/>
<dbReference type="Proteomes" id="UP000077856">
    <property type="component" value="Chromosome"/>
</dbReference>
<evidence type="ECO:0000259" key="2">
    <source>
        <dbReference type="Pfam" id="PF16571"/>
    </source>
</evidence>
<dbReference type="Pfam" id="PF16571">
    <property type="entry name" value="FBP_C"/>
    <property type="match status" value="1"/>
</dbReference>
<name>A0A160M847_9BACI</name>
<reference evidence="3 4" key="1">
    <citation type="submission" date="2016-04" db="EMBL/GenBank/DDBJ databases">
        <title>Complete genome sequence of Bacillus oceanisediminis strain 2691.</title>
        <authorList>
            <person name="Jeong H."/>
            <person name="Kim H.J."/>
            <person name="Lee D.-W."/>
        </authorList>
    </citation>
    <scope>NUCLEOTIDE SEQUENCE [LARGE SCALE GENOMIC DNA]</scope>
    <source>
        <strain evidence="3 4">2691</strain>
    </source>
</reference>
<feature type="domain" description="Elongation factor G-binding protein N-terminal" evidence="1">
    <location>
        <begin position="4"/>
        <end position="85"/>
    </location>
</feature>
<dbReference type="AlphaFoldDB" id="A0A160M847"/>
<dbReference type="CDD" id="cd16342">
    <property type="entry name" value="FusC_FusB"/>
    <property type="match status" value="1"/>
</dbReference>
<dbReference type="Pfam" id="PF07299">
    <property type="entry name" value="EF-G-binding_N"/>
    <property type="match status" value="1"/>
</dbReference>
<dbReference type="InterPro" id="IPR032330">
    <property type="entry name" value="EF-G-binding_C"/>
</dbReference>
<dbReference type="InterPro" id="IPR010841">
    <property type="entry name" value="EF-G-binding_N"/>
</dbReference>
<keyword evidence="3" id="KW-0251">Elongation factor</keyword>
<gene>
    <name evidence="3" type="ORF">A361_06490</name>
</gene>
<dbReference type="RefSeq" id="WP_019381373.1">
    <property type="nucleotide sequence ID" value="NZ_CP015506.1"/>
</dbReference>
<dbReference type="KEGG" id="bon:A361_06490"/>
<dbReference type="InterPro" id="IPR038344">
    <property type="entry name" value="EF-G_N_sf"/>
</dbReference>
<evidence type="ECO:0000259" key="1">
    <source>
        <dbReference type="Pfam" id="PF07299"/>
    </source>
</evidence>
<dbReference type="GO" id="GO:0003746">
    <property type="term" value="F:translation elongation factor activity"/>
    <property type="evidence" value="ECO:0007669"/>
    <property type="project" value="UniProtKB-KW"/>
</dbReference>
<sequence>MEPFIRNDQYNFIKYQTQVLINGHASVNDTGVLNALKSLSAEKVLGLFEELSEEQRQLLLPVSDIKERDQADAFLAQIKEYVIPFASLTEQSIKKLFPKAKKLKIPALEDIDFREISYLGWDDKGTNRKYIISLMDGKLTGIYGTFKPLGKKGICAICNKFEETGMFLTETKGTQLGTYTKKGNYICQDSQKCNENLNSLEKLHDFIGRLKG</sequence>
<protein>
    <submittedName>
        <fullName evidence="3">Elongation factor G-binding protein</fullName>
    </submittedName>
</protein>
<keyword evidence="3" id="KW-0648">Protein biosynthesis</keyword>
<feature type="domain" description="Elongation factor G-binding protein C-terminal treble-clef zinc-finger" evidence="2">
    <location>
        <begin position="99"/>
        <end position="201"/>
    </location>
</feature>
<evidence type="ECO:0000313" key="4">
    <source>
        <dbReference type="Proteomes" id="UP000077856"/>
    </source>
</evidence>
<dbReference type="eggNOG" id="ENOG5032UHI">
    <property type="taxonomic scope" value="Bacteria"/>
</dbReference>
<accession>A0A160M847</accession>
<dbReference type="Gene3D" id="1.20.1280.250">
    <property type="match status" value="1"/>
</dbReference>
<organism evidence="3 4">
    <name type="scientific">Cytobacillus oceanisediminis 2691</name>
    <dbReference type="NCBI Taxonomy" id="1196031"/>
    <lineage>
        <taxon>Bacteria</taxon>
        <taxon>Bacillati</taxon>
        <taxon>Bacillota</taxon>
        <taxon>Bacilli</taxon>
        <taxon>Bacillales</taxon>
        <taxon>Bacillaceae</taxon>
        <taxon>Cytobacillus</taxon>
    </lineage>
</organism>